<comment type="caution">
    <text evidence="2">The sequence shown here is derived from an EMBL/GenBank/DDBJ whole genome shotgun (WGS) entry which is preliminary data.</text>
</comment>
<evidence type="ECO:0000313" key="3">
    <source>
        <dbReference type="Proteomes" id="UP001596447"/>
    </source>
</evidence>
<gene>
    <name evidence="2" type="ORF">ACFQJ9_20025</name>
</gene>
<dbReference type="AlphaFoldDB" id="A0ABD5Z8U9"/>
<organism evidence="2 3">
    <name type="scientific">Halospeciosus flavus</name>
    <dbReference type="NCBI Taxonomy" id="3032283"/>
    <lineage>
        <taxon>Archaea</taxon>
        <taxon>Methanobacteriati</taxon>
        <taxon>Methanobacteriota</taxon>
        <taxon>Stenosarchaea group</taxon>
        <taxon>Halobacteria</taxon>
        <taxon>Halobacteriales</taxon>
        <taxon>Halobacteriaceae</taxon>
        <taxon>Halospeciosus</taxon>
    </lineage>
</organism>
<keyword evidence="1" id="KW-0812">Transmembrane</keyword>
<sequence length="52" mass="5371">MSSRSPHQAAATLAVLAGVWYLVAAGAGSRFATALVVALLGVALPLWYVRNC</sequence>
<accession>A0ABD5Z8U9</accession>
<dbReference type="Proteomes" id="UP001596447">
    <property type="component" value="Unassembled WGS sequence"/>
</dbReference>
<feature type="transmembrane region" description="Helical" evidence="1">
    <location>
        <begin position="31"/>
        <end position="49"/>
    </location>
</feature>
<dbReference type="RefSeq" id="WP_279528407.1">
    <property type="nucleotide sequence ID" value="NZ_CP122312.1"/>
</dbReference>
<name>A0ABD5Z8U9_9EURY</name>
<feature type="transmembrane region" description="Helical" evidence="1">
    <location>
        <begin position="6"/>
        <end position="24"/>
    </location>
</feature>
<evidence type="ECO:0000313" key="2">
    <source>
        <dbReference type="EMBL" id="MFC7201669.1"/>
    </source>
</evidence>
<keyword evidence="3" id="KW-1185">Reference proteome</keyword>
<keyword evidence="1" id="KW-1133">Transmembrane helix</keyword>
<evidence type="ECO:0000256" key="1">
    <source>
        <dbReference type="SAM" id="Phobius"/>
    </source>
</evidence>
<reference evidence="2 3" key="1">
    <citation type="journal article" date="2019" name="Int. J. Syst. Evol. Microbiol.">
        <title>The Global Catalogue of Microorganisms (GCM) 10K type strain sequencing project: providing services to taxonomists for standard genome sequencing and annotation.</title>
        <authorList>
            <consortium name="The Broad Institute Genomics Platform"/>
            <consortium name="The Broad Institute Genome Sequencing Center for Infectious Disease"/>
            <person name="Wu L."/>
            <person name="Ma J."/>
        </authorList>
    </citation>
    <scope>NUCLEOTIDE SEQUENCE [LARGE SCALE GENOMIC DNA]</scope>
    <source>
        <strain evidence="2 3">XZGYJ-43</strain>
    </source>
</reference>
<protein>
    <submittedName>
        <fullName evidence="2">Uncharacterized protein</fullName>
    </submittedName>
</protein>
<keyword evidence="1" id="KW-0472">Membrane</keyword>
<dbReference type="EMBL" id="JBHTAR010000011">
    <property type="protein sequence ID" value="MFC7201669.1"/>
    <property type="molecule type" value="Genomic_DNA"/>
</dbReference>
<proteinExistence type="predicted"/>